<dbReference type="PROSITE" id="PS50890">
    <property type="entry name" value="PUA"/>
    <property type="match status" value="1"/>
</dbReference>
<dbReference type="PRINTS" id="PR00474">
    <property type="entry name" value="GLU5KINASE"/>
</dbReference>
<comment type="function">
    <text evidence="8">Catalyzes the transfer of a phosphate group to glutamate to form L-glutamate 5-phosphate.</text>
</comment>
<evidence type="ECO:0000259" key="9">
    <source>
        <dbReference type="SMART" id="SM00359"/>
    </source>
</evidence>
<protein>
    <recommendedName>
        <fullName evidence="8">Glutamate 5-kinase</fullName>
        <ecNumber evidence="8">2.7.2.11</ecNumber>
    </recommendedName>
    <alternativeName>
        <fullName evidence="8">Gamma-glutamyl kinase</fullName>
        <shortName evidence="8">GK</shortName>
    </alternativeName>
</protein>
<gene>
    <name evidence="8" type="primary">proB</name>
    <name evidence="10" type="ORF">GRI32_09485</name>
</gene>
<dbReference type="InterPro" id="IPR001057">
    <property type="entry name" value="Glu/AcGlu_kinase"/>
</dbReference>
<keyword evidence="2 8" id="KW-0028">Amino-acid biosynthesis</keyword>
<name>A0A844ZKK3_9SPHN</name>
<dbReference type="EC" id="2.7.2.11" evidence="8"/>
<feature type="binding site" evidence="8">
    <location>
        <position position="21"/>
    </location>
    <ligand>
        <name>ATP</name>
        <dbReference type="ChEBI" id="CHEBI:30616"/>
    </ligand>
</feature>
<dbReference type="PANTHER" id="PTHR43654:SF1">
    <property type="entry name" value="ISOPENTENYL PHOSPHATE KINASE"/>
    <property type="match status" value="1"/>
</dbReference>
<feature type="binding site" evidence="8">
    <location>
        <begin position="223"/>
        <end position="229"/>
    </location>
    <ligand>
        <name>ATP</name>
        <dbReference type="ChEBI" id="CHEBI:30616"/>
    </ligand>
</feature>
<dbReference type="InterPro" id="IPR011529">
    <property type="entry name" value="Glu_5kinase"/>
</dbReference>
<keyword evidence="6 8" id="KW-0418">Kinase</keyword>
<dbReference type="OrthoDB" id="9804434at2"/>
<dbReference type="Pfam" id="PF00696">
    <property type="entry name" value="AA_kinase"/>
    <property type="match status" value="1"/>
</dbReference>
<dbReference type="Pfam" id="PF01472">
    <property type="entry name" value="PUA"/>
    <property type="match status" value="1"/>
</dbReference>
<dbReference type="FunFam" id="3.40.1160.10:FF:000018">
    <property type="entry name" value="Glutamate 5-kinase"/>
    <property type="match status" value="1"/>
</dbReference>
<dbReference type="Proteomes" id="UP000435243">
    <property type="component" value="Unassembled WGS sequence"/>
</dbReference>
<dbReference type="InterPro" id="IPR041739">
    <property type="entry name" value="G5K_ProB"/>
</dbReference>
<dbReference type="PIRSF" id="PIRSF000729">
    <property type="entry name" value="GK"/>
    <property type="match status" value="1"/>
</dbReference>
<dbReference type="NCBIfam" id="TIGR01027">
    <property type="entry name" value="proB"/>
    <property type="match status" value="1"/>
</dbReference>
<dbReference type="InterPro" id="IPR015947">
    <property type="entry name" value="PUA-like_sf"/>
</dbReference>
<evidence type="ECO:0000256" key="8">
    <source>
        <dbReference type="HAMAP-Rule" id="MF_00456"/>
    </source>
</evidence>
<dbReference type="GO" id="GO:0005524">
    <property type="term" value="F:ATP binding"/>
    <property type="evidence" value="ECO:0007669"/>
    <property type="project" value="UniProtKB-KW"/>
</dbReference>
<dbReference type="HAMAP" id="MF_00456">
    <property type="entry name" value="ProB"/>
    <property type="match status" value="1"/>
</dbReference>
<evidence type="ECO:0000256" key="6">
    <source>
        <dbReference type="ARBA" id="ARBA00022777"/>
    </source>
</evidence>
<dbReference type="AlphaFoldDB" id="A0A844ZKK3"/>
<dbReference type="RefSeq" id="WP_160591601.1">
    <property type="nucleotide sequence ID" value="NZ_BAAAFP010000003.1"/>
</dbReference>
<comment type="catalytic activity">
    <reaction evidence="8">
        <text>L-glutamate + ATP = L-glutamyl 5-phosphate + ADP</text>
        <dbReference type="Rhea" id="RHEA:14877"/>
        <dbReference type="ChEBI" id="CHEBI:29985"/>
        <dbReference type="ChEBI" id="CHEBI:30616"/>
        <dbReference type="ChEBI" id="CHEBI:58274"/>
        <dbReference type="ChEBI" id="CHEBI:456216"/>
        <dbReference type="EC" id="2.7.2.11"/>
    </reaction>
</comment>
<evidence type="ECO:0000256" key="3">
    <source>
        <dbReference type="ARBA" id="ARBA00022650"/>
    </source>
</evidence>
<dbReference type="GO" id="GO:0004349">
    <property type="term" value="F:glutamate 5-kinase activity"/>
    <property type="evidence" value="ECO:0007669"/>
    <property type="project" value="UniProtKB-UniRule"/>
</dbReference>
<dbReference type="SUPFAM" id="SSF53633">
    <property type="entry name" value="Carbamate kinase-like"/>
    <property type="match status" value="1"/>
</dbReference>
<dbReference type="InterPro" id="IPR036393">
    <property type="entry name" value="AceGlu_kinase-like_sf"/>
</dbReference>
<dbReference type="EMBL" id="WTYY01000004">
    <property type="protein sequence ID" value="MXO88971.1"/>
    <property type="molecule type" value="Genomic_DNA"/>
</dbReference>
<keyword evidence="1 8" id="KW-0963">Cytoplasm</keyword>
<dbReference type="InterPro" id="IPR001048">
    <property type="entry name" value="Asp/Glu/Uridylate_kinase"/>
</dbReference>
<keyword evidence="4 8" id="KW-0808">Transferase</keyword>
<dbReference type="Gene3D" id="3.40.1160.10">
    <property type="entry name" value="Acetylglutamate kinase-like"/>
    <property type="match status" value="1"/>
</dbReference>
<dbReference type="InterPro" id="IPR019797">
    <property type="entry name" value="Glutamate_5-kinase_CS"/>
</dbReference>
<feature type="binding site" evidence="8">
    <location>
        <position position="161"/>
    </location>
    <ligand>
        <name>substrate</name>
    </ligand>
</feature>
<dbReference type="PROSITE" id="PS00902">
    <property type="entry name" value="GLUTAMATE_5_KINASE"/>
    <property type="match status" value="1"/>
</dbReference>
<dbReference type="CDD" id="cd04242">
    <property type="entry name" value="AAK_G5K_ProB"/>
    <property type="match status" value="1"/>
</dbReference>
<evidence type="ECO:0000313" key="10">
    <source>
        <dbReference type="EMBL" id="MXO88971.1"/>
    </source>
</evidence>
<comment type="subcellular location">
    <subcellularLocation>
        <location evidence="8">Cytoplasm</location>
    </subcellularLocation>
</comment>
<dbReference type="GO" id="GO:0055129">
    <property type="term" value="P:L-proline biosynthetic process"/>
    <property type="evidence" value="ECO:0007669"/>
    <property type="project" value="UniProtKB-UniRule"/>
</dbReference>
<dbReference type="Gene3D" id="2.30.130.10">
    <property type="entry name" value="PUA domain"/>
    <property type="match status" value="1"/>
</dbReference>
<comment type="caution">
    <text evidence="10">The sequence shown here is derived from an EMBL/GenBank/DDBJ whole genome shotgun (WGS) entry which is preliminary data.</text>
</comment>
<feature type="binding site" evidence="8">
    <location>
        <begin position="181"/>
        <end position="182"/>
    </location>
    <ligand>
        <name>ATP</name>
        <dbReference type="ChEBI" id="CHEBI:30616"/>
    </ligand>
</feature>
<evidence type="ECO:0000256" key="4">
    <source>
        <dbReference type="ARBA" id="ARBA00022679"/>
    </source>
</evidence>
<dbReference type="CDD" id="cd21157">
    <property type="entry name" value="PUA_G5K"/>
    <property type="match status" value="1"/>
</dbReference>
<keyword evidence="3 8" id="KW-0641">Proline biosynthesis</keyword>
<feature type="binding site" evidence="8">
    <location>
        <position position="61"/>
    </location>
    <ligand>
        <name>substrate</name>
    </ligand>
</feature>
<accession>A0A844ZKK3</accession>
<organism evidence="10 11">
    <name type="scientific">Alteraurantiacibacter aestuarii</name>
    <dbReference type="NCBI Taxonomy" id="650004"/>
    <lineage>
        <taxon>Bacteria</taxon>
        <taxon>Pseudomonadati</taxon>
        <taxon>Pseudomonadota</taxon>
        <taxon>Alphaproteobacteria</taxon>
        <taxon>Sphingomonadales</taxon>
        <taxon>Erythrobacteraceae</taxon>
        <taxon>Alteraurantiacibacter</taxon>
    </lineage>
</organism>
<keyword evidence="5 8" id="KW-0547">Nucleotide-binding</keyword>
<dbReference type="PANTHER" id="PTHR43654">
    <property type="entry name" value="GLUTAMATE 5-KINASE"/>
    <property type="match status" value="1"/>
</dbReference>
<proteinExistence type="inferred from homology"/>
<dbReference type="GO" id="GO:0005829">
    <property type="term" value="C:cytosol"/>
    <property type="evidence" value="ECO:0007669"/>
    <property type="project" value="TreeGrafter"/>
</dbReference>
<feature type="binding site" evidence="8">
    <location>
        <position position="149"/>
    </location>
    <ligand>
        <name>substrate</name>
    </ligand>
</feature>
<dbReference type="SMART" id="SM00359">
    <property type="entry name" value="PUA"/>
    <property type="match status" value="1"/>
</dbReference>
<dbReference type="GO" id="GO:0003723">
    <property type="term" value="F:RNA binding"/>
    <property type="evidence" value="ECO:0007669"/>
    <property type="project" value="InterPro"/>
</dbReference>
<reference evidence="10 11" key="1">
    <citation type="submission" date="2019-12" db="EMBL/GenBank/DDBJ databases">
        <title>Genomic-based taxomic classification of the family Erythrobacteraceae.</title>
        <authorList>
            <person name="Xu L."/>
        </authorList>
    </citation>
    <scope>NUCLEOTIDE SEQUENCE [LARGE SCALE GENOMIC DNA]</scope>
    <source>
        <strain evidence="10 11">JCM 16339</strain>
    </source>
</reference>
<dbReference type="InterPro" id="IPR036974">
    <property type="entry name" value="PUA_sf"/>
</dbReference>
<evidence type="ECO:0000256" key="2">
    <source>
        <dbReference type="ARBA" id="ARBA00022605"/>
    </source>
</evidence>
<dbReference type="UniPathway" id="UPA00098">
    <property type="reaction ID" value="UER00359"/>
</dbReference>
<dbReference type="InterPro" id="IPR005715">
    <property type="entry name" value="Glu_5kinase/COase_Synthase"/>
</dbReference>
<evidence type="ECO:0000313" key="11">
    <source>
        <dbReference type="Proteomes" id="UP000435243"/>
    </source>
</evidence>
<keyword evidence="11" id="KW-1185">Reference proteome</keyword>
<evidence type="ECO:0000256" key="7">
    <source>
        <dbReference type="ARBA" id="ARBA00022840"/>
    </source>
</evidence>
<evidence type="ECO:0000256" key="1">
    <source>
        <dbReference type="ARBA" id="ARBA00022490"/>
    </source>
</evidence>
<sequence length="377" mass="39698">MTITRLADLADPAKTPRLVVKVGSALLVGKDGQPNRAWLEALCEEIAQARKRGQQVIVVSSGAIALGAAKLGLARGGRSNLADAQAAAAVGQIALAGLWSQLLGKCGLTAAQLLVTLEDLDDRRRYLNAAATIGKLLQAGAVPVINENDSVATEEIRFGDNDRLAARAAQAARADAVVLLSDIDGLYDRDPADPDARMLPLVEGVTRDIHDMATGGSSSGLGSGGMTSKLQAAEIAERAGIVLAIINGTHVRPFERAFQHDRGTLFLPRRNDGALKSWLGGRQRMKGVLVVDTGCAKALAKGGSLLATGITLIEGDFRRGDPVAVRDAQGRALGQGLVEYDADEIARIKGYRSEELQALLGYSPRSAVIHRDQLVLL</sequence>
<comment type="similarity">
    <text evidence="8">Belongs to the glutamate 5-kinase family.</text>
</comment>
<dbReference type="InterPro" id="IPR002478">
    <property type="entry name" value="PUA"/>
</dbReference>
<comment type="pathway">
    <text evidence="8">Amino-acid biosynthesis; L-proline biosynthesis; L-glutamate 5-semialdehyde from L-glutamate: step 1/2.</text>
</comment>
<feature type="domain" description="PUA" evidence="9">
    <location>
        <begin position="287"/>
        <end position="369"/>
    </location>
</feature>
<dbReference type="SUPFAM" id="SSF88697">
    <property type="entry name" value="PUA domain-like"/>
    <property type="match status" value="1"/>
</dbReference>
<keyword evidence="7 8" id="KW-0067">ATP-binding</keyword>
<evidence type="ECO:0000256" key="5">
    <source>
        <dbReference type="ARBA" id="ARBA00022741"/>
    </source>
</evidence>